<sequence length="172" mass="17748">VVHGLTIPLGQLGYLAPRLHRVLSESLTDTLSNEGGWRTPVIGRCFSAARDEDAEANLAARVRGGTASITRTGQGEMPTKIREQGGLKAAVVAATPSGPDGNSAESSKRTNPVSARAAAEDVVPSRADAAGEVGTAAAGTMTPTRGARREIVFFDEVGRRNPDVKATSNGNA</sequence>
<accession>A0A8K0NFV1</accession>
<organism evidence="2 3">
    <name type="scientific">Claviceps africana</name>
    <dbReference type="NCBI Taxonomy" id="83212"/>
    <lineage>
        <taxon>Eukaryota</taxon>
        <taxon>Fungi</taxon>
        <taxon>Dikarya</taxon>
        <taxon>Ascomycota</taxon>
        <taxon>Pezizomycotina</taxon>
        <taxon>Sordariomycetes</taxon>
        <taxon>Hypocreomycetidae</taxon>
        <taxon>Hypocreales</taxon>
        <taxon>Clavicipitaceae</taxon>
        <taxon>Claviceps</taxon>
    </lineage>
</organism>
<feature type="non-terminal residue" evidence="2">
    <location>
        <position position="1"/>
    </location>
</feature>
<evidence type="ECO:0000256" key="1">
    <source>
        <dbReference type="SAM" id="MobiDB-lite"/>
    </source>
</evidence>
<evidence type="ECO:0000313" key="3">
    <source>
        <dbReference type="Proteomes" id="UP000811619"/>
    </source>
</evidence>
<feature type="compositionally biased region" description="Polar residues" evidence="1">
    <location>
        <begin position="103"/>
        <end position="113"/>
    </location>
</feature>
<reference evidence="2" key="1">
    <citation type="journal article" date="2020" name="bioRxiv">
        <title>Whole genome comparisons of ergot fungi reveals the divergence and evolution of species within the genus Claviceps are the result of varying mechanisms driving genome evolution and host range expansion.</title>
        <authorList>
            <person name="Wyka S.A."/>
            <person name="Mondo S.J."/>
            <person name="Liu M."/>
            <person name="Dettman J."/>
            <person name="Nalam V."/>
            <person name="Broders K.D."/>
        </authorList>
    </citation>
    <scope>NUCLEOTIDE SEQUENCE</scope>
    <source>
        <strain evidence="2">CCC 489</strain>
    </source>
</reference>
<protein>
    <submittedName>
        <fullName evidence="2">Uncharacterized protein</fullName>
    </submittedName>
</protein>
<proteinExistence type="predicted"/>
<comment type="caution">
    <text evidence="2">The sequence shown here is derived from an EMBL/GenBank/DDBJ whole genome shotgun (WGS) entry which is preliminary data.</text>
</comment>
<keyword evidence="3" id="KW-1185">Reference proteome</keyword>
<evidence type="ECO:0000313" key="2">
    <source>
        <dbReference type="EMBL" id="KAG5915798.1"/>
    </source>
</evidence>
<dbReference type="AlphaFoldDB" id="A0A8K0NFV1"/>
<dbReference type="EMBL" id="SRPY01000948">
    <property type="protein sequence ID" value="KAG5915798.1"/>
    <property type="molecule type" value="Genomic_DNA"/>
</dbReference>
<gene>
    <name evidence="2" type="ORF">E4U42_007907</name>
</gene>
<name>A0A8K0NFV1_9HYPO</name>
<feature type="compositionally biased region" description="Low complexity" evidence="1">
    <location>
        <begin position="127"/>
        <end position="142"/>
    </location>
</feature>
<dbReference type="Proteomes" id="UP000811619">
    <property type="component" value="Unassembled WGS sequence"/>
</dbReference>
<feature type="region of interest" description="Disordered" evidence="1">
    <location>
        <begin position="93"/>
        <end position="144"/>
    </location>
</feature>